<evidence type="ECO:0000313" key="1">
    <source>
        <dbReference type="EMBL" id="KAF5839266.1"/>
    </source>
</evidence>
<protein>
    <recommendedName>
        <fullName evidence="3">Encoded protein</fullName>
    </recommendedName>
</protein>
<evidence type="ECO:0008006" key="3">
    <source>
        <dbReference type="Google" id="ProtNLM"/>
    </source>
</evidence>
<evidence type="ECO:0000313" key="2">
    <source>
        <dbReference type="Proteomes" id="UP000815325"/>
    </source>
</evidence>
<comment type="caution">
    <text evidence="1">The sequence shown here is derived from an EMBL/GenBank/DDBJ whole genome shotgun (WGS) entry which is preliminary data.</text>
</comment>
<proteinExistence type="predicted"/>
<sequence length="115" mass="13363">MRQRPCLLSTMHFRSLVIQIAFSKYMKTLHHRLFPYFAHKAWQASAHTEHSTVNRNRRGAEIKEEWPIQGTAPSAEGERRLTAQTESWLPVVLALCWRASMHLNKHPQAVGHILQ</sequence>
<keyword evidence="2" id="KW-1185">Reference proteome</keyword>
<name>A0ABQ7GXD8_DUNSA</name>
<gene>
    <name evidence="1" type="ORF">DUNSADRAFT_1210</name>
</gene>
<dbReference type="EMBL" id="MU069549">
    <property type="protein sequence ID" value="KAF5839266.1"/>
    <property type="molecule type" value="Genomic_DNA"/>
</dbReference>
<dbReference type="Proteomes" id="UP000815325">
    <property type="component" value="Unassembled WGS sequence"/>
</dbReference>
<accession>A0ABQ7GXD8</accession>
<reference evidence="1" key="1">
    <citation type="submission" date="2017-08" db="EMBL/GenBank/DDBJ databases">
        <authorList>
            <person name="Polle J.E."/>
            <person name="Barry K."/>
            <person name="Cushman J."/>
            <person name="Schmutz J."/>
            <person name="Tran D."/>
            <person name="Hathwaick L.T."/>
            <person name="Yim W.C."/>
            <person name="Jenkins J."/>
            <person name="Mckie-Krisberg Z.M."/>
            <person name="Prochnik S."/>
            <person name="Lindquist E."/>
            <person name="Dockter R.B."/>
            <person name="Adam C."/>
            <person name="Molina H."/>
            <person name="Bunkerborg J."/>
            <person name="Jin E."/>
            <person name="Buchheim M."/>
            <person name="Magnuson J."/>
        </authorList>
    </citation>
    <scope>NUCLEOTIDE SEQUENCE</scope>
    <source>
        <strain evidence="1">CCAP 19/18</strain>
    </source>
</reference>
<organism evidence="1 2">
    <name type="scientific">Dunaliella salina</name>
    <name type="common">Green alga</name>
    <name type="synonym">Protococcus salinus</name>
    <dbReference type="NCBI Taxonomy" id="3046"/>
    <lineage>
        <taxon>Eukaryota</taxon>
        <taxon>Viridiplantae</taxon>
        <taxon>Chlorophyta</taxon>
        <taxon>core chlorophytes</taxon>
        <taxon>Chlorophyceae</taxon>
        <taxon>CS clade</taxon>
        <taxon>Chlamydomonadales</taxon>
        <taxon>Dunaliellaceae</taxon>
        <taxon>Dunaliella</taxon>
    </lineage>
</organism>